<dbReference type="SUPFAM" id="SSF74924">
    <property type="entry name" value="Cap-Gly domain"/>
    <property type="match status" value="1"/>
</dbReference>
<dbReference type="InterPro" id="IPR001611">
    <property type="entry name" value="Leu-rich_rpt"/>
</dbReference>
<dbReference type="InterPro" id="IPR029071">
    <property type="entry name" value="Ubiquitin-like_domsf"/>
</dbReference>
<evidence type="ECO:0000259" key="4">
    <source>
        <dbReference type="PROSITE" id="PS50245"/>
    </source>
</evidence>
<reference evidence="6 7" key="1">
    <citation type="journal article" date="2018" name="MBio">
        <title>Comparative Genomics Reveals the Core Gene Toolbox for the Fungus-Insect Symbiosis.</title>
        <authorList>
            <person name="Wang Y."/>
            <person name="Stata M."/>
            <person name="Wang W."/>
            <person name="Stajich J.E."/>
            <person name="White M.M."/>
            <person name="Moncalvo J.M."/>
        </authorList>
    </citation>
    <scope>NUCLEOTIDE SEQUENCE [LARGE SCALE GENOMIC DNA]</scope>
    <source>
        <strain evidence="6 7">AUS-126-30</strain>
    </source>
</reference>
<dbReference type="AlphaFoldDB" id="A0A2U1JFC5"/>
<dbReference type="InterPro" id="IPR036859">
    <property type="entry name" value="CAP-Gly_dom_sf"/>
</dbReference>
<gene>
    <name evidence="6" type="ORF">BB558_000131</name>
    <name evidence="5" type="ORF">BB558_003254</name>
</gene>
<accession>A0A2U1JFC5</accession>
<dbReference type="InterPro" id="IPR000938">
    <property type="entry name" value="CAP-Gly_domain"/>
</dbReference>
<evidence type="ECO:0000313" key="5">
    <source>
        <dbReference type="EMBL" id="PWA00689.1"/>
    </source>
</evidence>
<feature type="domain" description="CAP-Gly" evidence="4">
    <location>
        <begin position="23"/>
        <end position="67"/>
    </location>
</feature>
<dbReference type="PANTHER" id="PTHR46652">
    <property type="entry name" value="LEUCINE-RICH REPEAT AND IQ DOMAIN-CONTAINING PROTEIN 1-RELATED"/>
    <property type="match status" value="1"/>
</dbReference>
<dbReference type="PANTHER" id="PTHR46652:SF3">
    <property type="entry name" value="LEUCINE-RICH REPEAT-CONTAINING PROTEIN 9"/>
    <property type="match status" value="1"/>
</dbReference>
<dbReference type="InterPro" id="IPR050836">
    <property type="entry name" value="SDS22/Internalin_LRR"/>
</dbReference>
<dbReference type="SMART" id="SM01052">
    <property type="entry name" value="CAP_GLY"/>
    <property type="match status" value="1"/>
</dbReference>
<dbReference type="SUPFAM" id="SSF52047">
    <property type="entry name" value="RNI-like"/>
    <property type="match status" value="1"/>
</dbReference>
<protein>
    <recommendedName>
        <fullName evidence="4">CAP-Gly domain-containing protein</fullName>
    </recommendedName>
</protein>
<dbReference type="Gene3D" id="3.80.10.10">
    <property type="entry name" value="Ribonuclease Inhibitor"/>
    <property type="match status" value="3"/>
</dbReference>
<evidence type="ECO:0000313" key="7">
    <source>
        <dbReference type="Proteomes" id="UP000245591"/>
    </source>
</evidence>
<dbReference type="PROSITE" id="PS51450">
    <property type="entry name" value="LRR"/>
    <property type="match status" value="1"/>
</dbReference>
<evidence type="ECO:0000313" key="6">
    <source>
        <dbReference type="EMBL" id="PWA03704.1"/>
    </source>
</evidence>
<dbReference type="Gene3D" id="2.30.30.190">
    <property type="entry name" value="CAP Gly-rich-like domain"/>
    <property type="match status" value="1"/>
</dbReference>
<keyword evidence="7" id="KW-1185">Reference proteome</keyword>
<dbReference type="Proteomes" id="UP000245591">
    <property type="component" value="Unassembled WGS sequence"/>
</dbReference>
<dbReference type="Gene3D" id="3.10.20.90">
    <property type="entry name" value="Phosphatidylinositol 3-kinase Catalytic Subunit, Chain A, domain 1"/>
    <property type="match status" value="1"/>
</dbReference>
<sequence>MKYYINQRIKVDEKGRGTIKYIGEIQGVSGTWLGVEWDNPSSGKHSGEHNDLQYFSVRIPNSGSFIKPSKKVHTGTSLFEAIKEKYIERNLTYSEKELPENIGKYGKIEAVGFGKITAEKSNLELLQMVGLENGSVYGIEQDEIHKLSKSLIRLEELDLRENLIAAWTDALQIIKSIPTLKSINFGNNKMQFYNSPDFNNLSLQKYSEIEILDMSSTGVSWKQVVDICTNNFPNLKSLILARNDLKLVDVDKETVASAFKNLEELNLQANNIQSSEEISFLGRIQNLKVLNVSENPLDEFLVKGFDKISDEFQSLRVLQINDTEINNWMVISQFEHLQLEELGIRRTKITWPNSVEKIRAHAISRVPSLKKINGVFIDSMARRDLERLYLSDTRKLYLSLFSVSNPKIFEFLENHPRFSVLCNILNEPGLSENPGQIANKQINLKSRLLNINIQIADILETESETGEPNQLVNLIPVIGTIKNKAVPTTTMIRQFKSIVSRLYKIQPTKIEIWRCIEYTNGSKGYINLDAQTRDFEFYDIEDNDTIYVVKV</sequence>
<dbReference type="SUPFAM" id="SSF54236">
    <property type="entry name" value="Ubiquitin-like"/>
    <property type="match status" value="1"/>
</dbReference>
<comment type="caution">
    <text evidence="6">The sequence shown here is derived from an EMBL/GenBank/DDBJ whole genome shotgun (WGS) entry which is preliminary data.</text>
</comment>
<keyword evidence="3" id="KW-0143">Chaperone</keyword>
<keyword evidence="2" id="KW-0677">Repeat</keyword>
<dbReference type="EMBL" id="MBFU01000007">
    <property type="protein sequence ID" value="PWA03704.1"/>
    <property type="molecule type" value="Genomic_DNA"/>
</dbReference>
<evidence type="ECO:0000256" key="3">
    <source>
        <dbReference type="ARBA" id="ARBA00023186"/>
    </source>
</evidence>
<proteinExistence type="predicted"/>
<dbReference type="PROSITE" id="PS50245">
    <property type="entry name" value="CAP_GLY_2"/>
    <property type="match status" value="1"/>
</dbReference>
<dbReference type="InterPro" id="IPR032675">
    <property type="entry name" value="LRR_dom_sf"/>
</dbReference>
<organism evidence="6 7">
    <name type="scientific">Smittium angustum</name>
    <dbReference type="NCBI Taxonomy" id="133377"/>
    <lineage>
        <taxon>Eukaryota</taxon>
        <taxon>Fungi</taxon>
        <taxon>Fungi incertae sedis</taxon>
        <taxon>Zoopagomycota</taxon>
        <taxon>Kickxellomycotina</taxon>
        <taxon>Harpellomycetes</taxon>
        <taxon>Harpellales</taxon>
        <taxon>Legeriomycetaceae</taxon>
        <taxon>Smittium</taxon>
    </lineage>
</organism>
<name>A0A2U1JFC5_SMIAN</name>
<evidence type="ECO:0000256" key="2">
    <source>
        <dbReference type="ARBA" id="ARBA00022737"/>
    </source>
</evidence>
<keyword evidence="1" id="KW-0433">Leucine-rich repeat</keyword>
<dbReference type="EMBL" id="MBFU01000318">
    <property type="protein sequence ID" value="PWA00689.1"/>
    <property type="molecule type" value="Genomic_DNA"/>
</dbReference>
<evidence type="ECO:0000256" key="1">
    <source>
        <dbReference type="ARBA" id="ARBA00022614"/>
    </source>
</evidence>
<dbReference type="Pfam" id="PF01302">
    <property type="entry name" value="CAP_GLY"/>
    <property type="match status" value="1"/>
</dbReference>